<evidence type="ECO:0000256" key="6">
    <source>
        <dbReference type="ARBA" id="ARBA00030642"/>
    </source>
</evidence>
<dbReference type="InterPro" id="IPR023058">
    <property type="entry name" value="PPIase_PpiC_CS"/>
</dbReference>
<dbReference type="PANTHER" id="PTHR47245">
    <property type="entry name" value="PEPTIDYLPROLYL ISOMERASE"/>
    <property type="match status" value="1"/>
</dbReference>
<keyword evidence="5 8" id="KW-0697">Rotamase</keyword>
<protein>
    <recommendedName>
        <fullName evidence="4">Parvulin-like PPIase</fullName>
        <ecNumber evidence="3">5.2.1.8</ecNumber>
    </recommendedName>
    <alternativeName>
        <fullName evidence="6">Peptidyl-prolyl cis-trans isomerase plp</fullName>
    </alternativeName>
    <alternativeName>
        <fullName evidence="7">Rotamase plp</fullName>
    </alternativeName>
</protein>
<dbReference type="AlphaFoldDB" id="A0A1Y2L4E7"/>
<dbReference type="InterPro" id="IPR050245">
    <property type="entry name" value="PrsA_foldase"/>
</dbReference>
<comment type="caution">
    <text evidence="11">The sequence shown here is derived from an EMBL/GenBank/DDBJ whole genome shotgun (WGS) entry which is preliminary data.</text>
</comment>
<evidence type="ECO:0000313" key="11">
    <source>
        <dbReference type="EMBL" id="OSQ40716.1"/>
    </source>
</evidence>
<comment type="similarity">
    <text evidence="2">Belongs to the PpiC/parvulin rotamase family.</text>
</comment>
<evidence type="ECO:0000256" key="7">
    <source>
        <dbReference type="ARBA" id="ARBA00031484"/>
    </source>
</evidence>
<dbReference type="SUPFAM" id="SSF54534">
    <property type="entry name" value="FKBP-like"/>
    <property type="match status" value="1"/>
</dbReference>
<evidence type="ECO:0000313" key="12">
    <source>
        <dbReference type="Proteomes" id="UP000193391"/>
    </source>
</evidence>
<dbReference type="EMBL" id="JFKA01000001">
    <property type="protein sequence ID" value="OSQ40716.1"/>
    <property type="molecule type" value="Genomic_DNA"/>
</dbReference>
<evidence type="ECO:0000256" key="2">
    <source>
        <dbReference type="ARBA" id="ARBA00007656"/>
    </source>
</evidence>
<evidence type="ECO:0000256" key="5">
    <source>
        <dbReference type="ARBA" id="ARBA00023110"/>
    </source>
</evidence>
<sequence>MLRKTLLAASLATVLFASPAMAQDSAPAEDKVLATVNGEKIMESEVRATQQGLPAQYRQYPFEALKPMLLDREISQRLMTMAGEKAGLGDDAEVKDRVAAMKRRIVAETYLDREIAKVVTDEAVKERYDAFIKTNEPEMQVHARHILLKTEEDAKAVIKELDDGADFAALAKEKSTGPSGPTGGDLGFFSHDQMVPEFAEAAFNMEPGSYSKEPVKTQFGWHVIKVEETKKGEQPTFEEKHTELAAEMTQETYKKLVADLREKADVDNTLETPDTKKSN</sequence>
<evidence type="ECO:0000256" key="8">
    <source>
        <dbReference type="PROSITE-ProRule" id="PRU00278"/>
    </source>
</evidence>
<dbReference type="SUPFAM" id="SSF109998">
    <property type="entry name" value="Triger factor/SurA peptide-binding domain-like"/>
    <property type="match status" value="1"/>
</dbReference>
<dbReference type="Gene3D" id="1.10.8.1040">
    <property type="match status" value="1"/>
</dbReference>
<organism evidence="11 12">
    <name type="scientific">Thalassospira mesophila</name>
    <dbReference type="NCBI Taxonomy" id="1293891"/>
    <lineage>
        <taxon>Bacteria</taxon>
        <taxon>Pseudomonadati</taxon>
        <taxon>Pseudomonadota</taxon>
        <taxon>Alphaproteobacteria</taxon>
        <taxon>Rhodospirillales</taxon>
        <taxon>Thalassospiraceae</taxon>
        <taxon>Thalassospira</taxon>
    </lineage>
</organism>
<dbReference type="InterPro" id="IPR000297">
    <property type="entry name" value="PPIase_PpiC"/>
</dbReference>
<keyword evidence="9" id="KW-0732">Signal</keyword>
<dbReference type="PANTHER" id="PTHR47245:SF2">
    <property type="entry name" value="PEPTIDYL-PROLYL CIS-TRANS ISOMERASE HP_0175-RELATED"/>
    <property type="match status" value="1"/>
</dbReference>
<dbReference type="RefSeq" id="WP_085579281.1">
    <property type="nucleotide sequence ID" value="NZ_JFKA01000001.1"/>
</dbReference>
<accession>A0A1Y2L4E7</accession>
<evidence type="ECO:0000256" key="4">
    <source>
        <dbReference type="ARBA" id="ARBA00018370"/>
    </source>
</evidence>
<feature type="chain" id="PRO_5012486045" description="Parvulin-like PPIase" evidence="9">
    <location>
        <begin position="23"/>
        <end position="279"/>
    </location>
</feature>
<gene>
    <name evidence="11" type="ORF">TMES_03105</name>
</gene>
<proteinExistence type="inferred from homology"/>
<evidence type="ECO:0000256" key="3">
    <source>
        <dbReference type="ARBA" id="ARBA00013194"/>
    </source>
</evidence>
<dbReference type="EC" id="5.2.1.8" evidence="3"/>
<evidence type="ECO:0000256" key="1">
    <source>
        <dbReference type="ARBA" id="ARBA00000971"/>
    </source>
</evidence>
<dbReference type="Gene3D" id="3.10.50.40">
    <property type="match status" value="1"/>
</dbReference>
<reference evidence="11 12" key="1">
    <citation type="submission" date="2014-03" db="EMBL/GenBank/DDBJ databases">
        <title>The draft genome sequence of Thalassospira mesophila JCM 18969.</title>
        <authorList>
            <person name="Lai Q."/>
            <person name="Shao Z."/>
        </authorList>
    </citation>
    <scope>NUCLEOTIDE SEQUENCE [LARGE SCALE GENOMIC DNA]</scope>
    <source>
        <strain evidence="11 12">JCM 18969</strain>
    </source>
</reference>
<evidence type="ECO:0000256" key="9">
    <source>
        <dbReference type="SAM" id="SignalP"/>
    </source>
</evidence>
<dbReference type="Proteomes" id="UP000193391">
    <property type="component" value="Unassembled WGS sequence"/>
</dbReference>
<feature type="signal peptide" evidence="9">
    <location>
        <begin position="1"/>
        <end position="22"/>
    </location>
</feature>
<dbReference type="Pfam" id="PF13616">
    <property type="entry name" value="Rotamase_3"/>
    <property type="match status" value="1"/>
</dbReference>
<dbReference type="GO" id="GO:0003755">
    <property type="term" value="F:peptidyl-prolyl cis-trans isomerase activity"/>
    <property type="evidence" value="ECO:0007669"/>
    <property type="project" value="UniProtKB-KW"/>
</dbReference>
<evidence type="ECO:0000259" key="10">
    <source>
        <dbReference type="PROSITE" id="PS50198"/>
    </source>
</evidence>
<feature type="domain" description="PpiC" evidence="10">
    <location>
        <begin position="138"/>
        <end position="228"/>
    </location>
</feature>
<keyword evidence="8 11" id="KW-0413">Isomerase</keyword>
<dbReference type="PROSITE" id="PS50198">
    <property type="entry name" value="PPIC_PPIASE_2"/>
    <property type="match status" value="1"/>
</dbReference>
<comment type="catalytic activity">
    <reaction evidence="1">
        <text>[protein]-peptidylproline (omega=180) = [protein]-peptidylproline (omega=0)</text>
        <dbReference type="Rhea" id="RHEA:16237"/>
        <dbReference type="Rhea" id="RHEA-COMP:10747"/>
        <dbReference type="Rhea" id="RHEA-COMP:10748"/>
        <dbReference type="ChEBI" id="CHEBI:83833"/>
        <dbReference type="ChEBI" id="CHEBI:83834"/>
        <dbReference type="EC" id="5.2.1.8"/>
    </reaction>
</comment>
<dbReference type="InterPro" id="IPR046357">
    <property type="entry name" value="PPIase_dom_sf"/>
</dbReference>
<dbReference type="OrthoDB" id="14196at2"/>
<dbReference type="PROSITE" id="PS01096">
    <property type="entry name" value="PPIC_PPIASE_1"/>
    <property type="match status" value="1"/>
</dbReference>
<dbReference type="STRING" id="1293891.TMES_03105"/>
<dbReference type="InterPro" id="IPR027304">
    <property type="entry name" value="Trigger_fact/SurA_dom_sf"/>
</dbReference>
<keyword evidence="12" id="KW-1185">Reference proteome</keyword>
<name>A0A1Y2L4E7_9PROT</name>